<dbReference type="NCBIfam" id="TIGR02550">
    <property type="entry name" value="flagell_flgL"/>
    <property type="match status" value="1"/>
</dbReference>
<dbReference type="RefSeq" id="WP_204402490.1">
    <property type="nucleotide sequence ID" value="NZ_JAFBEE010000012.1"/>
</dbReference>
<dbReference type="SUPFAM" id="SSF64518">
    <property type="entry name" value="Phase 1 flagellin"/>
    <property type="match status" value="1"/>
</dbReference>
<feature type="domain" description="Flagellin N-terminal" evidence="4">
    <location>
        <begin position="3"/>
        <end position="140"/>
    </location>
</feature>
<dbReference type="InterPro" id="IPR046358">
    <property type="entry name" value="Flagellin_C"/>
</dbReference>
<keyword evidence="6" id="KW-0966">Cell projection</keyword>
<dbReference type="InterPro" id="IPR013384">
    <property type="entry name" value="Flagell_FlgL"/>
</dbReference>
<protein>
    <submittedName>
        <fullName evidence="6">Flagellar hook-associated protein 3 FlgL</fullName>
    </submittedName>
</protein>
<keyword evidence="7" id="KW-1185">Reference proteome</keyword>
<dbReference type="Pfam" id="PF00700">
    <property type="entry name" value="Flagellin_C"/>
    <property type="match status" value="1"/>
</dbReference>
<dbReference type="Pfam" id="PF00669">
    <property type="entry name" value="Flagellin_N"/>
    <property type="match status" value="1"/>
</dbReference>
<evidence type="ECO:0000313" key="6">
    <source>
        <dbReference type="EMBL" id="MBM7615369.1"/>
    </source>
</evidence>
<name>A0ABS2NS22_9FIRM</name>
<sequence>MRVTNNMMIQNMMQNLNRNILRLDKSQMQVATGKRVHAPSDDPVAISRSLKIRADLSELKQFKANVDDSASYLETTELAVDKVGEALQRLRELTVQASNGVLTPEDTKKIKGEVEQIKEQIVSLGNTTYAGKYIFSGKKTDEPLFKFDTGVGDYVYNVDLKNELDPALVDDKIKFEVGVNESIEINSLGFEVFDDVPAKEVNANGPIGIVNMINNIMTDLDAGNSANLSAAIDNVDHYLNINLTVRSEIGAKVNRMELIQNRIEDDTINFTNLQSKLEDADMGKVITQLLNEENVYRASLSVGAKIIQPSLLDFLR</sequence>
<dbReference type="InterPro" id="IPR001492">
    <property type="entry name" value="Flagellin"/>
</dbReference>
<accession>A0ABS2NS22</accession>
<comment type="similarity">
    <text evidence="2">Belongs to the bacterial flagellin family.</text>
</comment>
<proteinExistence type="inferred from homology"/>
<dbReference type="PANTHER" id="PTHR42792:SF1">
    <property type="entry name" value="FLAGELLAR HOOK-ASSOCIATED PROTEIN 3"/>
    <property type="match status" value="1"/>
</dbReference>
<evidence type="ECO:0000256" key="1">
    <source>
        <dbReference type="ARBA" id="ARBA00004365"/>
    </source>
</evidence>
<comment type="subcellular location">
    <subcellularLocation>
        <location evidence="1">Bacterial flagellum</location>
    </subcellularLocation>
</comment>
<keyword evidence="6" id="KW-0282">Flagellum</keyword>
<keyword evidence="6" id="KW-0969">Cilium</keyword>
<evidence type="ECO:0000256" key="3">
    <source>
        <dbReference type="ARBA" id="ARBA00023143"/>
    </source>
</evidence>
<evidence type="ECO:0000313" key="7">
    <source>
        <dbReference type="Proteomes" id="UP001314796"/>
    </source>
</evidence>
<reference evidence="6 7" key="1">
    <citation type="submission" date="2021-01" db="EMBL/GenBank/DDBJ databases">
        <title>Genomic Encyclopedia of Type Strains, Phase IV (KMG-IV): sequencing the most valuable type-strain genomes for metagenomic binning, comparative biology and taxonomic classification.</title>
        <authorList>
            <person name="Goeker M."/>
        </authorList>
    </citation>
    <scope>NUCLEOTIDE SEQUENCE [LARGE SCALE GENOMIC DNA]</scope>
    <source>
        <strain evidence="6 7">DSM 25890</strain>
    </source>
</reference>
<comment type="caution">
    <text evidence="6">The sequence shown here is derived from an EMBL/GenBank/DDBJ whole genome shotgun (WGS) entry which is preliminary data.</text>
</comment>
<dbReference type="EMBL" id="JAFBEE010000012">
    <property type="protein sequence ID" value="MBM7615369.1"/>
    <property type="molecule type" value="Genomic_DNA"/>
</dbReference>
<feature type="domain" description="Flagellin C-terminal" evidence="5">
    <location>
        <begin position="233"/>
        <end position="315"/>
    </location>
</feature>
<dbReference type="Proteomes" id="UP001314796">
    <property type="component" value="Unassembled WGS sequence"/>
</dbReference>
<dbReference type="Gene3D" id="1.20.1330.10">
    <property type="entry name" value="f41 fragment of flagellin, N-terminal domain"/>
    <property type="match status" value="1"/>
</dbReference>
<evidence type="ECO:0000259" key="5">
    <source>
        <dbReference type="Pfam" id="PF00700"/>
    </source>
</evidence>
<evidence type="ECO:0000259" key="4">
    <source>
        <dbReference type="Pfam" id="PF00669"/>
    </source>
</evidence>
<dbReference type="PANTHER" id="PTHR42792">
    <property type="entry name" value="FLAGELLIN"/>
    <property type="match status" value="1"/>
</dbReference>
<gene>
    <name evidence="6" type="ORF">JOC73_001939</name>
</gene>
<dbReference type="PRINTS" id="PR00207">
    <property type="entry name" value="FLAGELLIN"/>
</dbReference>
<dbReference type="InterPro" id="IPR001029">
    <property type="entry name" value="Flagellin_N"/>
</dbReference>
<organism evidence="6 7">
    <name type="scientific">Alkaliphilus hydrothermalis</name>
    <dbReference type="NCBI Taxonomy" id="1482730"/>
    <lineage>
        <taxon>Bacteria</taxon>
        <taxon>Bacillati</taxon>
        <taxon>Bacillota</taxon>
        <taxon>Clostridia</taxon>
        <taxon>Peptostreptococcales</taxon>
        <taxon>Natronincolaceae</taxon>
        <taxon>Alkaliphilus</taxon>
    </lineage>
</organism>
<evidence type="ECO:0000256" key="2">
    <source>
        <dbReference type="ARBA" id="ARBA00005709"/>
    </source>
</evidence>
<keyword evidence="3" id="KW-0975">Bacterial flagellum</keyword>